<proteinExistence type="inferred from homology"/>
<dbReference type="PANTHER" id="PTHR45790">
    <property type="entry name" value="SIROHEME SYNTHASE-RELATED"/>
    <property type="match status" value="1"/>
</dbReference>
<dbReference type="InterPro" id="IPR003754">
    <property type="entry name" value="4pyrrol_synth_uPrphyn_synth"/>
</dbReference>
<dbReference type="Gene3D" id="3.40.1010.10">
    <property type="entry name" value="Cobalt-precorrin-4 Transmethylase, Domain 1"/>
    <property type="match status" value="1"/>
</dbReference>
<keyword evidence="4" id="KW-0949">S-adenosyl-L-methionine</keyword>
<dbReference type="CDD" id="cd11642">
    <property type="entry name" value="SUMT"/>
    <property type="match status" value="1"/>
</dbReference>
<dbReference type="PROSITE" id="PS00840">
    <property type="entry name" value="SUMT_2"/>
    <property type="match status" value="1"/>
</dbReference>
<evidence type="ECO:0000256" key="4">
    <source>
        <dbReference type="ARBA" id="ARBA00022691"/>
    </source>
</evidence>
<evidence type="ECO:0000259" key="8">
    <source>
        <dbReference type="Pfam" id="PF02602"/>
    </source>
</evidence>
<dbReference type="PANTHER" id="PTHR45790:SF3">
    <property type="entry name" value="S-ADENOSYL-L-METHIONINE-DEPENDENT UROPORPHYRINOGEN III METHYLTRANSFERASE, CHLOROPLASTIC"/>
    <property type="match status" value="1"/>
</dbReference>
<dbReference type="InterPro" id="IPR036108">
    <property type="entry name" value="4pyrrol_syn_uPrphyn_synt_sf"/>
</dbReference>
<keyword evidence="3 6" id="KW-0808">Transferase</keyword>
<dbReference type="InterPro" id="IPR014777">
    <property type="entry name" value="4pyrrole_Mease_sub1"/>
</dbReference>
<dbReference type="Gene3D" id="3.40.50.10090">
    <property type="match status" value="2"/>
</dbReference>
<dbReference type="SUPFAM" id="SSF53790">
    <property type="entry name" value="Tetrapyrrole methylase"/>
    <property type="match status" value="1"/>
</dbReference>
<evidence type="ECO:0000313" key="9">
    <source>
        <dbReference type="EMBL" id="MEB3428986.1"/>
    </source>
</evidence>
<dbReference type="Pfam" id="PF02602">
    <property type="entry name" value="HEM4"/>
    <property type="match status" value="1"/>
</dbReference>
<dbReference type="Pfam" id="PF00590">
    <property type="entry name" value="TP_methylase"/>
    <property type="match status" value="1"/>
</dbReference>
<evidence type="ECO:0000313" key="10">
    <source>
        <dbReference type="Proteomes" id="UP001357733"/>
    </source>
</evidence>
<dbReference type="InterPro" id="IPR050161">
    <property type="entry name" value="Siro_Cobalamin_biosynth"/>
</dbReference>
<evidence type="ECO:0000259" key="7">
    <source>
        <dbReference type="Pfam" id="PF00590"/>
    </source>
</evidence>
<keyword evidence="2 6" id="KW-0489">Methyltransferase</keyword>
<evidence type="ECO:0000256" key="1">
    <source>
        <dbReference type="ARBA" id="ARBA00012162"/>
    </source>
</evidence>
<dbReference type="GO" id="GO:0032259">
    <property type="term" value="P:methylation"/>
    <property type="evidence" value="ECO:0007669"/>
    <property type="project" value="UniProtKB-KW"/>
</dbReference>
<dbReference type="InterPro" id="IPR000878">
    <property type="entry name" value="4pyrrol_Mease"/>
</dbReference>
<dbReference type="InterPro" id="IPR035996">
    <property type="entry name" value="4pyrrol_Methylase_sf"/>
</dbReference>
<dbReference type="InterPro" id="IPR014776">
    <property type="entry name" value="4pyrrole_Mease_sub2"/>
</dbReference>
<gene>
    <name evidence="9" type="primary">cobA</name>
    <name evidence="9" type="ORF">VLK81_02915</name>
</gene>
<feature type="domain" description="Tetrapyrrole biosynthesis uroporphyrinogen III synthase" evidence="8">
    <location>
        <begin position="268"/>
        <end position="488"/>
    </location>
</feature>
<dbReference type="InterPro" id="IPR006366">
    <property type="entry name" value="CobA/CysG_C"/>
</dbReference>
<evidence type="ECO:0000256" key="6">
    <source>
        <dbReference type="RuleBase" id="RU003960"/>
    </source>
</evidence>
<evidence type="ECO:0000256" key="5">
    <source>
        <dbReference type="ARBA" id="ARBA00023244"/>
    </source>
</evidence>
<dbReference type="GO" id="GO:0004851">
    <property type="term" value="F:uroporphyrin-III C-methyltransferase activity"/>
    <property type="evidence" value="ECO:0007669"/>
    <property type="project" value="UniProtKB-EC"/>
</dbReference>
<dbReference type="NCBIfam" id="NF004790">
    <property type="entry name" value="PRK06136.1"/>
    <property type="match status" value="1"/>
</dbReference>
<keyword evidence="10" id="KW-1185">Reference proteome</keyword>
<dbReference type="EC" id="2.1.1.107" evidence="1"/>
<dbReference type="AlphaFoldDB" id="A0AAW9MSL1"/>
<dbReference type="InterPro" id="IPR003043">
    <property type="entry name" value="Uropor_MeTrfase_CS"/>
</dbReference>
<feature type="domain" description="Tetrapyrrole methylase" evidence="7">
    <location>
        <begin position="6"/>
        <end position="214"/>
    </location>
</feature>
<name>A0AAW9MSL1_9FIRM</name>
<dbReference type="Gene3D" id="3.30.950.10">
    <property type="entry name" value="Methyltransferase, Cobalt-precorrin-4 Transmethylase, Domain 2"/>
    <property type="match status" value="1"/>
</dbReference>
<evidence type="ECO:0000256" key="3">
    <source>
        <dbReference type="ARBA" id="ARBA00022679"/>
    </source>
</evidence>
<sequence length="494" mass="55539">MSKGIVYLTGAGPGFEDLITLRGLDKLKISDVIVYDRLVNKNLLSFAKDGARLIYVGKENKNHTMTQDEINHLLAREALEGKVVTRLKGGDPYVFGRGSEEALYLRERGIVFEVIPGISSFSGGLTFAGIPLSHRKVSRSFHVFTGHKADDSDLDYKKLAGLDGTIVFLMGLSRIGEITKGLMDAGMDPKTPAAAVENAANFNTRKIISSLEKLEGEILKKKFKSPSLLIVGETVKLSDELDFLMAKPLFSKNVVLFRDRIRGEKTLKAFNEMGANAFLLPSFKINYLPDDFILSKIGDLKSYDLVIFSSQNAVNGFFTAFFKKFDLRDFSNTKFLAIGPKTEKALNEFYVKVDYVSQKAVGESLVQKLKEISGPRKLKVLYPRSNITREEILLDLDKICDLNSFPVYENEKEVNSEIFESLLKLESPYLVFTSSSSFNNFYESYERAEDLLKKGKIISIGEITTSAIKKRFFNPYRESEKSTIEDIINIIRKD</sequence>
<reference evidence="9 10" key="1">
    <citation type="submission" date="2024-01" db="EMBL/GenBank/DDBJ databases">
        <title>Complete genome sequence of Citroniella saccharovorans strain M6.X9, isolated from human fecal sample.</title>
        <authorList>
            <person name="Cheng G."/>
            <person name="Westerholm M."/>
            <person name="Schnurer A."/>
        </authorList>
    </citation>
    <scope>NUCLEOTIDE SEQUENCE [LARGE SCALE GENOMIC DNA]</scope>
    <source>
        <strain evidence="9 10">DSM 29873</strain>
    </source>
</reference>
<dbReference type="NCBIfam" id="TIGR01469">
    <property type="entry name" value="cobA_cysG_Cterm"/>
    <property type="match status" value="1"/>
</dbReference>
<organism evidence="9 10">
    <name type="scientific">Citroniella saccharovorans</name>
    <dbReference type="NCBI Taxonomy" id="2053367"/>
    <lineage>
        <taxon>Bacteria</taxon>
        <taxon>Bacillati</taxon>
        <taxon>Bacillota</taxon>
        <taxon>Tissierellia</taxon>
        <taxon>Tissierellales</taxon>
        <taxon>Peptoniphilaceae</taxon>
        <taxon>Citroniella</taxon>
    </lineage>
</organism>
<keyword evidence="5" id="KW-0627">Porphyrin biosynthesis</keyword>
<dbReference type="GO" id="GO:0004852">
    <property type="term" value="F:uroporphyrinogen-III synthase activity"/>
    <property type="evidence" value="ECO:0007669"/>
    <property type="project" value="InterPro"/>
</dbReference>
<comment type="similarity">
    <text evidence="6">Belongs to the precorrin methyltransferase family.</text>
</comment>
<dbReference type="RefSeq" id="WP_324619083.1">
    <property type="nucleotide sequence ID" value="NZ_JAYKOT010000003.1"/>
</dbReference>
<dbReference type="FunFam" id="3.40.1010.10:FF:000001">
    <property type="entry name" value="Siroheme synthase"/>
    <property type="match status" value="1"/>
</dbReference>
<dbReference type="CDD" id="cd06578">
    <property type="entry name" value="HemD"/>
    <property type="match status" value="1"/>
</dbReference>
<dbReference type="Proteomes" id="UP001357733">
    <property type="component" value="Unassembled WGS sequence"/>
</dbReference>
<protein>
    <recommendedName>
        <fullName evidence="1">uroporphyrinogen-III C-methyltransferase</fullName>
        <ecNumber evidence="1">2.1.1.107</ecNumber>
    </recommendedName>
</protein>
<accession>A0AAW9MSL1</accession>
<dbReference type="GO" id="GO:0019354">
    <property type="term" value="P:siroheme biosynthetic process"/>
    <property type="evidence" value="ECO:0007669"/>
    <property type="project" value="InterPro"/>
</dbReference>
<dbReference type="EMBL" id="JAYKOT010000003">
    <property type="protein sequence ID" value="MEB3428986.1"/>
    <property type="molecule type" value="Genomic_DNA"/>
</dbReference>
<dbReference type="SUPFAM" id="SSF69618">
    <property type="entry name" value="HemD-like"/>
    <property type="match status" value="1"/>
</dbReference>
<evidence type="ECO:0000256" key="2">
    <source>
        <dbReference type="ARBA" id="ARBA00022603"/>
    </source>
</evidence>
<comment type="caution">
    <text evidence="9">The sequence shown here is derived from an EMBL/GenBank/DDBJ whole genome shotgun (WGS) entry which is preliminary data.</text>
</comment>